<protein>
    <submittedName>
        <fullName evidence="1">Uncharacterized protein</fullName>
    </submittedName>
</protein>
<dbReference type="AlphaFoldDB" id="A0A3M7R5C6"/>
<gene>
    <name evidence="1" type="ORF">BpHYR1_049667</name>
</gene>
<proteinExistence type="predicted"/>
<dbReference type="EMBL" id="REGN01004174">
    <property type="protein sequence ID" value="RNA18787.1"/>
    <property type="molecule type" value="Genomic_DNA"/>
</dbReference>
<organism evidence="1 2">
    <name type="scientific">Brachionus plicatilis</name>
    <name type="common">Marine rotifer</name>
    <name type="synonym">Brachionus muelleri</name>
    <dbReference type="NCBI Taxonomy" id="10195"/>
    <lineage>
        <taxon>Eukaryota</taxon>
        <taxon>Metazoa</taxon>
        <taxon>Spiralia</taxon>
        <taxon>Gnathifera</taxon>
        <taxon>Rotifera</taxon>
        <taxon>Eurotatoria</taxon>
        <taxon>Monogononta</taxon>
        <taxon>Pseudotrocha</taxon>
        <taxon>Ploima</taxon>
        <taxon>Brachionidae</taxon>
        <taxon>Brachionus</taxon>
    </lineage>
</organism>
<comment type="caution">
    <text evidence="1">The sequence shown here is derived from an EMBL/GenBank/DDBJ whole genome shotgun (WGS) entry which is preliminary data.</text>
</comment>
<evidence type="ECO:0000313" key="2">
    <source>
        <dbReference type="Proteomes" id="UP000276133"/>
    </source>
</evidence>
<keyword evidence="2" id="KW-1185">Reference proteome</keyword>
<sequence length="74" mass="7917">MSNLSSAIISANKSPSLNSKKCSVLTKSPKFLNTYSLGKVHVGVHKLGANVHYGFNLEHASLAKNTLNIGNVKH</sequence>
<reference evidence="1 2" key="1">
    <citation type="journal article" date="2018" name="Sci. Rep.">
        <title>Genomic signatures of local adaptation to the degree of environmental predictability in rotifers.</title>
        <authorList>
            <person name="Franch-Gras L."/>
            <person name="Hahn C."/>
            <person name="Garcia-Roger E.M."/>
            <person name="Carmona M.J."/>
            <person name="Serra M."/>
            <person name="Gomez A."/>
        </authorList>
    </citation>
    <scope>NUCLEOTIDE SEQUENCE [LARGE SCALE GENOMIC DNA]</scope>
    <source>
        <strain evidence="1">HYR1</strain>
    </source>
</reference>
<evidence type="ECO:0000313" key="1">
    <source>
        <dbReference type="EMBL" id="RNA18787.1"/>
    </source>
</evidence>
<name>A0A3M7R5C6_BRAPC</name>
<dbReference type="Proteomes" id="UP000276133">
    <property type="component" value="Unassembled WGS sequence"/>
</dbReference>
<accession>A0A3M7R5C6</accession>